<dbReference type="Proteomes" id="UP000199074">
    <property type="component" value="Unassembled WGS sequence"/>
</dbReference>
<keyword evidence="1" id="KW-0560">Oxidoreductase</keyword>
<comment type="similarity">
    <text evidence="2">Belongs to the NAD(P)-dependent epimerase/dehydratase family. Dihydroflavonol-4-reductase subfamily.</text>
</comment>
<dbReference type="EMBL" id="FPCK01000001">
    <property type="protein sequence ID" value="SFV32884.1"/>
    <property type="molecule type" value="Genomic_DNA"/>
</dbReference>
<evidence type="ECO:0000256" key="2">
    <source>
        <dbReference type="ARBA" id="ARBA00023445"/>
    </source>
</evidence>
<dbReference type="PANTHER" id="PTHR10366:SF564">
    <property type="entry name" value="STEROL-4-ALPHA-CARBOXYLATE 3-DEHYDROGENASE, DECARBOXYLATING"/>
    <property type="match status" value="1"/>
</dbReference>
<gene>
    <name evidence="4" type="ORF">SAMN05216456_1805</name>
</gene>
<dbReference type="PANTHER" id="PTHR10366">
    <property type="entry name" value="NAD DEPENDENT EPIMERASE/DEHYDRATASE"/>
    <property type="match status" value="1"/>
</dbReference>
<dbReference type="Gene3D" id="3.40.50.720">
    <property type="entry name" value="NAD(P)-binding Rossmann-like Domain"/>
    <property type="match status" value="1"/>
</dbReference>
<evidence type="ECO:0000256" key="1">
    <source>
        <dbReference type="ARBA" id="ARBA00023002"/>
    </source>
</evidence>
<dbReference type="GO" id="GO:0016616">
    <property type="term" value="F:oxidoreductase activity, acting on the CH-OH group of donors, NAD or NADP as acceptor"/>
    <property type="evidence" value="ECO:0007669"/>
    <property type="project" value="TreeGrafter"/>
</dbReference>
<dbReference type="SUPFAM" id="SSF51735">
    <property type="entry name" value="NAD(P)-binding Rossmann-fold domains"/>
    <property type="match status" value="1"/>
</dbReference>
<sequence length="349" mass="37758">MWGHIMDRILVTGASGFVAKHVIGQLLSLGYKVRGTVRDRAKLHNILAAMDELAPGAEDRLEIVGADLLDDAGWLEAMEDVAAVMHVATVIVGEEPKDPAVVIRPAVEGTERVLRSAHAAGVTRVIMTSSIATVGYGHGHEKGKRTYSELDFTNLSQMRRPWAYCTGKTRAEQAAWAFASGNNMALTTIHPGAILGPATDPQTSISLQMVGGLLDGSTPAMPRIGFAISDVRDVAAMHVAALRNPESAGHRYLCTGPYQSFEDVATILRKAYPDHPITVKTVPDWIMRVLARLGGPVSQIINDIGNEKHYDATKGERLLGRPLHTPEQAILSAAESLIRFDLIKLKKAR</sequence>
<dbReference type="InterPro" id="IPR036291">
    <property type="entry name" value="NAD(P)-bd_dom_sf"/>
</dbReference>
<dbReference type="Pfam" id="PF01370">
    <property type="entry name" value="Epimerase"/>
    <property type="match status" value="1"/>
</dbReference>
<dbReference type="STRING" id="429728.SAMN05216456_1805"/>
<name>A0A1I7NDY1_9HYPH</name>
<proteinExistence type="inferred from homology"/>
<evidence type="ECO:0000313" key="5">
    <source>
        <dbReference type="Proteomes" id="UP000199074"/>
    </source>
</evidence>
<dbReference type="InterPro" id="IPR001509">
    <property type="entry name" value="Epimerase_deHydtase"/>
</dbReference>
<protein>
    <submittedName>
        <fullName evidence="4">Nucleoside-diphosphate-sugar epimerase</fullName>
    </submittedName>
</protein>
<evidence type="ECO:0000259" key="3">
    <source>
        <dbReference type="Pfam" id="PF01370"/>
    </source>
</evidence>
<organism evidence="4 5">
    <name type="scientific">Devosia crocina</name>
    <dbReference type="NCBI Taxonomy" id="429728"/>
    <lineage>
        <taxon>Bacteria</taxon>
        <taxon>Pseudomonadati</taxon>
        <taxon>Pseudomonadota</taxon>
        <taxon>Alphaproteobacteria</taxon>
        <taxon>Hyphomicrobiales</taxon>
        <taxon>Devosiaceae</taxon>
        <taxon>Devosia</taxon>
    </lineage>
</organism>
<reference evidence="4 5" key="1">
    <citation type="submission" date="2016-10" db="EMBL/GenBank/DDBJ databases">
        <authorList>
            <person name="de Groot N.N."/>
        </authorList>
    </citation>
    <scope>NUCLEOTIDE SEQUENCE [LARGE SCALE GENOMIC DNA]</scope>
    <source>
        <strain evidence="4 5">IPL20</strain>
    </source>
</reference>
<keyword evidence="5" id="KW-1185">Reference proteome</keyword>
<evidence type="ECO:0000313" key="4">
    <source>
        <dbReference type="EMBL" id="SFV32884.1"/>
    </source>
</evidence>
<accession>A0A1I7NDY1</accession>
<dbReference type="OrthoDB" id="9778052at2"/>
<dbReference type="AlphaFoldDB" id="A0A1I7NDY1"/>
<feature type="domain" description="NAD-dependent epimerase/dehydratase" evidence="3">
    <location>
        <begin position="9"/>
        <end position="250"/>
    </location>
</feature>
<dbReference type="InterPro" id="IPR050425">
    <property type="entry name" value="NAD(P)_dehydrat-like"/>
</dbReference>